<feature type="region of interest" description="Disordered" evidence="6">
    <location>
        <begin position="216"/>
        <end position="271"/>
    </location>
</feature>
<dbReference type="GO" id="GO:0005634">
    <property type="term" value="C:nucleus"/>
    <property type="evidence" value="ECO:0007669"/>
    <property type="project" value="TreeGrafter"/>
</dbReference>
<evidence type="ECO:0000313" key="7">
    <source>
        <dbReference type="EMBL" id="OWK11916.1"/>
    </source>
</evidence>
<accession>A0A212D168</accession>
<evidence type="ECO:0000256" key="2">
    <source>
        <dbReference type="ARBA" id="ARBA00023125"/>
    </source>
</evidence>
<dbReference type="PANTHER" id="PTHR45996:SF1">
    <property type="entry name" value="CYCLIC AMP-RESPONSIVE ELEMENT-BINDING PROTEIN 3-LIKE PROTEIN 3"/>
    <property type="match status" value="1"/>
</dbReference>
<name>A0A212D168_CEREH</name>
<evidence type="ECO:0000256" key="4">
    <source>
        <dbReference type="ARBA" id="ARBA00023163"/>
    </source>
</evidence>
<dbReference type="Proteomes" id="UP000242450">
    <property type="component" value="Chromosome 9"/>
</dbReference>
<feature type="compositionally biased region" description="Low complexity" evidence="6">
    <location>
        <begin position="217"/>
        <end position="235"/>
    </location>
</feature>
<reference evidence="7 8" key="1">
    <citation type="journal article" date="2018" name="Mol. Genet. Genomics">
        <title>The red deer Cervus elaphus genome CerEla1.0: sequencing, annotating, genes, and chromosomes.</title>
        <authorList>
            <person name="Bana N.A."/>
            <person name="Nyiri A."/>
            <person name="Nagy J."/>
            <person name="Frank K."/>
            <person name="Nagy T."/>
            <person name="Steger V."/>
            <person name="Schiller M."/>
            <person name="Lakatos P."/>
            <person name="Sugar L."/>
            <person name="Horn P."/>
            <person name="Barta E."/>
            <person name="Orosz L."/>
        </authorList>
    </citation>
    <scope>NUCLEOTIDE SEQUENCE [LARGE SCALE GENOMIC DNA]</scope>
    <source>
        <strain evidence="7">Hungarian</strain>
    </source>
</reference>
<dbReference type="GO" id="GO:0000981">
    <property type="term" value="F:DNA-binding transcription factor activity, RNA polymerase II-specific"/>
    <property type="evidence" value="ECO:0007669"/>
    <property type="project" value="TreeGrafter"/>
</dbReference>
<dbReference type="PANTHER" id="PTHR45996">
    <property type="entry name" value="AGAP001464-PB"/>
    <property type="match status" value="1"/>
</dbReference>
<feature type="region of interest" description="Disordered" evidence="6">
    <location>
        <begin position="37"/>
        <end position="56"/>
    </location>
</feature>
<sequence length="306" mass="32286">MASSTSPMGPIDSLELLDLLFDRQDGVLRHLELGEDWGRGEDQDTPPRGEVPAAPAGCHSVKSEMWSPGVYAEEQTDLADSPSCYNLTVKDLLLSSSSGDLQQHQLAAPHLLQPGTGHCQELVLTEDEKKLLAKEGITLPTQLPLTKLKKLQAIVVQSTSKSAQTGTCIAVLLFSFALIVLPSISPFASNRAESPGDFAPVRVFSRTLHNDAASRVAPDAAPGSEAPGPGPSTGALQERSPGSPPGEWESRDTRALDNSTEDLDNSTLVQGNSVKELDRATLLDCAPPEPAVSPGRVGLEASGGEL</sequence>
<evidence type="ECO:0000256" key="6">
    <source>
        <dbReference type="SAM" id="MobiDB-lite"/>
    </source>
</evidence>
<comment type="caution">
    <text evidence="7">The sequence shown here is derived from an EMBL/GenBank/DDBJ whole genome shotgun (WGS) entry which is preliminary data.</text>
</comment>
<gene>
    <name evidence="7" type="ORF">Celaphus_00003324</name>
</gene>
<keyword evidence="4" id="KW-0804">Transcription</keyword>
<keyword evidence="1" id="KW-0805">Transcription regulation</keyword>
<keyword evidence="5" id="KW-0539">Nucleus</keyword>
<evidence type="ECO:0000313" key="8">
    <source>
        <dbReference type="Proteomes" id="UP000242450"/>
    </source>
</evidence>
<keyword evidence="2" id="KW-0238">DNA-binding</keyword>
<evidence type="ECO:0000256" key="1">
    <source>
        <dbReference type="ARBA" id="ARBA00023015"/>
    </source>
</evidence>
<dbReference type="AlphaFoldDB" id="A0A212D168"/>
<evidence type="ECO:0000256" key="5">
    <source>
        <dbReference type="ARBA" id="ARBA00023242"/>
    </source>
</evidence>
<evidence type="ECO:0000256" key="3">
    <source>
        <dbReference type="ARBA" id="ARBA00023159"/>
    </source>
</evidence>
<dbReference type="OrthoDB" id="674948at2759"/>
<proteinExistence type="predicted"/>
<keyword evidence="8" id="KW-1185">Reference proteome</keyword>
<feature type="compositionally biased region" description="Basic and acidic residues" evidence="6">
    <location>
        <begin position="37"/>
        <end position="47"/>
    </location>
</feature>
<dbReference type="EMBL" id="MKHE01000009">
    <property type="protein sequence ID" value="OWK11916.1"/>
    <property type="molecule type" value="Genomic_DNA"/>
</dbReference>
<feature type="region of interest" description="Disordered" evidence="6">
    <location>
        <begin position="285"/>
        <end position="306"/>
    </location>
</feature>
<organism evidence="7 8">
    <name type="scientific">Cervus elaphus hippelaphus</name>
    <name type="common">European red deer</name>
    <dbReference type="NCBI Taxonomy" id="46360"/>
    <lineage>
        <taxon>Eukaryota</taxon>
        <taxon>Metazoa</taxon>
        <taxon>Chordata</taxon>
        <taxon>Craniata</taxon>
        <taxon>Vertebrata</taxon>
        <taxon>Euteleostomi</taxon>
        <taxon>Mammalia</taxon>
        <taxon>Eutheria</taxon>
        <taxon>Laurasiatheria</taxon>
        <taxon>Artiodactyla</taxon>
        <taxon>Ruminantia</taxon>
        <taxon>Pecora</taxon>
        <taxon>Cervidae</taxon>
        <taxon>Cervinae</taxon>
        <taxon>Cervus</taxon>
    </lineage>
</organism>
<dbReference type="GO" id="GO:0000978">
    <property type="term" value="F:RNA polymerase II cis-regulatory region sequence-specific DNA binding"/>
    <property type="evidence" value="ECO:0007669"/>
    <property type="project" value="TreeGrafter"/>
</dbReference>
<protein>
    <submittedName>
        <fullName evidence="7">CREB3L3</fullName>
    </submittedName>
</protein>
<dbReference type="InterPro" id="IPR051381">
    <property type="entry name" value="CREB_ATF_subfamily"/>
</dbReference>
<keyword evidence="3" id="KW-0010">Activator</keyword>